<keyword evidence="1" id="KW-0240">DNA-directed RNA polymerase</keyword>
<keyword evidence="2" id="KW-0804">Transcription</keyword>
<organism evidence="6">
    <name type="scientific">Polytoma uvella</name>
    <dbReference type="NCBI Taxonomy" id="40532"/>
    <lineage>
        <taxon>Eukaryota</taxon>
        <taxon>Viridiplantae</taxon>
        <taxon>Chlorophyta</taxon>
        <taxon>core chlorophytes</taxon>
        <taxon>Chlorophyceae</taxon>
        <taxon>CS clade</taxon>
        <taxon>Chlamydomonadales</taxon>
        <taxon>Chlamydomonadaceae</taxon>
        <taxon>Polytoma</taxon>
    </lineage>
</organism>
<gene>
    <name evidence="6" type="primary">rpoA</name>
</gene>
<dbReference type="GO" id="GO:0000428">
    <property type="term" value="C:DNA-directed RNA polymerase complex"/>
    <property type="evidence" value="ECO:0007669"/>
    <property type="project" value="UniProtKB-KW"/>
</dbReference>
<dbReference type="Gene3D" id="2.170.120.12">
    <property type="entry name" value="DNA-directed RNA polymerase, insert domain"/>
    <property type="match status" value="1"/>
</dbReference>
<evidence type="ECO:0000256" key="3">
    <source>
        <dbReference type="ARBA" id="ARBA00031776"/>
    </source>
</evidence>
<dbReference type="SMART" id="SM00662">
    <property type="entry name" value="RPOLD"/>
    <property type="match status" value="1"/>
</dbReference>
<dbReference type="Gene3D" id="3.30.1360.10">
    <property type="entry name" value="RNA polymerase, RBP11-like subunit"/>
    <property type="match status" value="2"/>
</dbReference>
<evidence type="ECO:0000256" key="1">
    <source>
        <dbReference type="ARBA" id="ARBA00022478"/>
    </source>
</evidence>
<dbReference type="InterPro" id="IPR036603">
    <property type="entry name" value="RBP11-like"/>
</dbReference>
<dbReference type="GO" id="GO:0046983">
    <property type="term" value="F:protein dimerization activity"/>
    <property type="evidence" value="ECO:0007669"/>
    <property type="project" value="InterPro"/>
</dbReference>
<dbReference type="InterPro" id="IPR011263">
    <property type="entry name" value="DNA-dir_RNA_pol_RpoA/D/Rpb3"/>
</dbReference>
<dbReference type="CDD" id="cd06928">
    <property type="entry name" value="RNAP_alpha_NTD"/>
    <property type="match status" value="1"/>
</dbReference>
<dbReference type="EMBL" id="KX828177">
    <property type="protein sequence ID" value="APD80668.1"/>
    <property type="molecule type" value="Genomic_DNA"/>
</dbReference>
<proteinExistence type="predicted"/>
<feature type="domain" description="DNA-directed RNA polymerase RpoA/D/Rpb3-type" evidence="5">
    <location>
        <begin position="20"/>
        <end position="225"/>
    </location>
</feature>
<dbReference type="Pfam" id="PF01193">
    <property type="entry name" value="RNA_pol_L"/>
    <property type="match status" value="1"/>
</dbReference>
<dbReference type="InterPro" id="IPR036643">
    <property type="entry name" value="RNApol_insert_sf"/>
</dbReference>
<evidence type="ECO:0000256" key="2">
    <source>
        <dbReference type="ARBA" id="ARBA00023163"/>
    </source>
</evidence>
<geneLocation type="plastid" evidence="6"/>
<feature type="region of interest" description="Disordered" evidence="4">
    <location>
        <begin position="456"/>
        <end position="509"/>
    </location>
</feature>
<sequence length="579" mass="63464">MNKILISCKEARIESNRSLYSCFELSAFSKSDSLTVANTLRRTLLSECTGVAIVSALIENVQHEYSTLPGVRDSVLDILLNLKELVLKKVKVSTSSILTLDSAKLYSAGVQGYLKTKGPGVIRAKDLRLPSFIQCVDPEQYIATLGDDGFLNMQFVIQESSNVRYTQKNILPLGNETLLSARRLYINAVFNPVTKVNFILKDSNKRYIKKEAGSTSSILNLVKDAYLVKDAGSTSSILNLVKDADLANDAGSTSSILDLVNDADFYDYVGLINDDDLEDYAYLLKEAGSTSSILDLVNDDDLANDAGSTSSFLSLVNDLVNGLKDDADYAANSDADNDADSDADNDADSDADNDADNDADSDADYDADNDAYDYADYDADYDADIDADFRDDFNLLKEAGSTSSFLSLVNVLVNGVIDYVDNDAYDGADYDTDYDADNDTYDDADYDAYYDAYNDAYDDADSDADSDADNDAYDYADSDADYDADNDAYDYADYDADSDADNDADSDADNDADLVFEYSEDRPSQYNETKTKTNVGVTQRFLAGDTDILLEVWTNGSVHPREALSSAFLHLSYLFSITH</sequence>
<keyword evidence="6" id="KW-0934">Plastid</keyword>
<evidence type="ECO:0000259" key="5">
    <source>
        <dbReference type="SMART" id="SM00662"/>
    </source>
</evidence>
<protein>
    <recommendedName>
        <fullName evidence="3">Plastid-encoded RNA polymerase subunit alpha</fullName>
    </recommendedName>
</protein>
<name>A0A1L2M5E0_9CHLO</name>
<reference evidence="6" key="1">
    <citation type="submission" date="2016-09" db="EMBL/GenBank/DDBJ databases">
        <title>The plastid genome of Polytoma uvella is the largest known among non-photosynthetic algae and plants and reveals contrasting evolutionary paths to nonphotosynthetic life styles.</title>
        <authorList>
            <person name="Figueroa-Martinez F.J."/>
            <person name="Nedelcu A."/>
            <person name="Smith D.R."/>
            <person name="Reyes-Prieto A."/>
        </authorList>
    </citation>
    <scope>NUCLEOTIDE SEQUENCE</scope>
    <source>
        <strain evidence="6">UTEX 964</strain>
    </source>
</reference>
<dbReference type="Pfam" id="PF01000">
    <property type="entry name" value="RNA_pol_A_bac"/>
    <property type="match status" value="1"/>
</dbReference>
<dbReference type="SUPFAM" id="SSF55257">
    <property type="entry name" value="RBP11-like subunits of RNA polymerase"/>
    <property type="match status" value="1"/>
</dbReference>
<feature type="region of interest" description="Disordered" evidence="4">
    <location>
        <begin position="331"/>
        <end position="370"/>
    </location>
</feature>
<evidence type="ECO:0000313" key="6">
    <source>
        <dbReference type="EMBL" id="APD80668.1"/>
    </source>
</evidence>
<evidence type="ECO:0000256" key="4">
    <source>
        <dbReference type="SAM" id="MobiDB-lite"/>
    </source>
</evidence>
<accession>A0A1L2M5E0</accession>
<dbReference type="GO" id="GO:0003899">
    <property type="term" value="F:DNA-directed RNA polymerase activity"/>
    <property type="evidence" value="ECO:0007669"/>
    <property type="project" value="InterPro"/>
</dbReference>
<dbReference type="InterPro" id="IPR011262">
    <property type="entry name" value="DNA-dir_RNA_pol_insert"/>
</dbReference>
<dbReference type="SUPFAM" id="SSF56553">
    <property type="entry name" value="Insert subdomain of RNA polymerase alpha subunit"/>
    <property type="match status" value="1"/>
</dbReference>
<dbReference type="AlphaFoldDB" id="A0A1L2M5E0"/>
<dbReference type="GO" id="GO:0006351">
    <property type="term" value="P:DNA-templated transcription"/>
    <property type="evidence" value="ECO:0007669"/>
    <property type="project" value="InterPro"/>
</dbReference>
<feature type="compositionally biased region" description="Acidic residues" evidence="4">
    <location>
        <begin position="335"/>
        <end position="370"/>
    </location>
</feature>